<reference evidence="2" key="1">
    <citation type="journal article" date="2015" name="Nature">
        <title>Complex archaea that bridge the gap between prokaryotes and eukaryotes.</title>
        <authorList>
            <person name="Spang A."/>
            <person name="Saw J.H."/>
            <person name="Jorgensen S.L."/>
            <person name="Zaremba-Niedzwiedzka K."/>
            <person name="Martijn J."/>
            <person name="Lind A.E."/>
            <person name="van Eijk R."/>
            <person name="Schleper C."/>
            <person name="Guy L."/>
            <person name="Ettema T.J."/>
        </authorList>
    </citation>
    <scope>NUCLEOTIDE SEQUENCE</scope>
</reference>
<dbReference type="AlphaFoldDB" id="A0A0F9K875"/>
<evidence type="ECO:0000313" key="2">
    <source>
        <dbReference type="EMBL" id="KKM07398.1"/>
    </source>
</evidence>
<gene>
    <name evidence="2" type="ORF">LCGC14_1734350</name>
</gene>
<dbReference type="SUPFAM" id="SSF52980">
    <property type="entry name" value="Restriction endonuclease-like"/>
    <property type="match status" value="1"/>
</dbReference>
<name>A0A0F9K875_9ZZZZ</name>
<sequence>MAHFTHCQQPNYKEIPAEITNDQRWYTPHEGVRYPSITTVLGHGPKPWLEAWRQSMGEEAADIETKRCGDRGEAVHLMAELYLKNEKAPTKDQMGSDIKVFNQIRLILGNIDNIRAQEIPLYSDTLKLAGRVDVVGEYNGTLAVIDFKTSNTTKQPGMVYDYFLQSTAYAIMYFEMFDVPIVDIVIIIAVERGMAPMVYVKKIDDYVEPLLERINTFYADINKES</sequence>
<protein>
    <recommendedName>
        <fullName evidence="1">PD-(D/E)XK endonuclease-like domain-containing protein</fullName>
    </recommendedName>
</protein>
<dbReference type="PANTHER" id="PTHR31340">
    <property type="entry name" value="MITOCHONDRIAL GENOME MAINTENANCE EXONUCLEASE 1"/>
    <property type="match status" value="1"/>
</dbReference>
<comment type="caution">
    <text evidence="2">The sequence shown here is derived from an EMBL/GenBank/DDBJ whole genome shotgun (WGS) entry which is preliminary data.</text>
</comment>
<evidence type="ECO:0000259" key="1">
    <source>
        <dbReference type="Pfam" id="PF12705"/>
    </source>
</evidence>
<organism evidence="2">
    <name type="scientific">marine sediment metagenome</name>
    <dbReference type="NCBI Taxonomy" id="412755"/>
    <lineage>
        <taxon>unclassified sequences</taxon>
        <taxon>metagenomes</taxon>
        <taxon>ecological metagenomes</taxon>
    </lineage>
</organism>
<dbReference type="EMBL" id="LAZR01015781">
    <property type="protein sequence ID" value="KKM07398.1"/>
    <property type="molecule type" value="Genomic_DNA"/>
</dbReference>
<dbReference type="Pfam" id="PF12705">
    <property type="entry name" value="PDDEXK_1"/>
    <property type="match status" value="1"/>
</dbReference>
<accession>A0A0F9K875</accession>
<dbReference type="InterPro" id="IPR038726">
    <property type="entry name" value="PDDEXK_AddAB-type"/>
</dbReference>
<dbReference type="PANTHER" id="PTHR31340:SF3">
    <property type="entry name" value="MITOCHONDRIAL GENOME MAINTENANCE EXONUCLEASE 1"/>
    <property type="match status" value="1"/>
</dbReference>
<dbReference type="Gene3D" id="3.90.320.10">
    <property type="match status" value="1"/>
</dbReference>
<dbReference type="InterPro" id="IPR011604">
    <property type="entry name" value="PDDEXK-like_dom_sf"/>
</dbReference>
<dbReference type="InterPro" id="IPR011335">
    <property type="entry name" value="Restrct_endonuc-II-like"/>
</dbReference>
<feature type="domain" description="PD-(D/E)XK endonuclease-like" evidence="1">
    <location>
        <begin position="124"/>
        <end position="175"/>
    </location>
</feature>
<proteinExistence type="predicted"/>